<protein>
    <submittedName>
        <fullName evidence="1">Uncharacterized protein</fullName>
    </submittedName>
</protein>
<dbReference type="EnsemblMetazoa" id="tetur06g05970.1">
    <property type="protein sequence ID" value="tetur06g05970.1"/>
    <property type="gene ID" value="tetur06g05970"/>
</dbReference>
<reference evidence="2" key="1">
    <citation type="submission" date="2011-08" db="EMBL/GenBank/DDBJ databases">
        <authorList>
            <person name="Rombauts S."/>
        </authorList>
    </citation>
    <scope>NUCLEOTIDE SEQUENCE</scope>
    <source>
        <strain evidence="2">London</strain>
    </source>
</reference>
<reference evidence="1" key="2">
    <citation type="submission" date="2015-06" db="UniProtKB">
        <authorList>
            <consortium name="EnsemblMetazoa"/>
        </authorList>
    </citation>
    <scope>IDENTIFICATION</scope>
</reference>
<dbReference type="Proteomes" id="UP000015104">
    <property type="component" value="Unassembled WGS sequence"/>
</dbReference>
<evidence type="ECO:0000313" key="1">
    <source>
        <dbReference type="EnsemblMetazoa" id="tetur06g05970.1"/>
    </source>
</evidence>
<organism evidence="1 2">
    <name type="scientific">Tetranychus urticae</name>
    <name type="common">Two-spotted spider mite</name>
    <dbReference type="NCBI Taxonomy" id="32264"/>
    <lineage>
        <taxon>Eukaryota</taxon>
        <taxon>Metazoa</taxon>
        <taxon>Ecdysozoa</taxon>
        <taxon>Arthropoda</taxon>
        <taxon>Chelicerata</taxon>
        <taxon>Arachnida</taxon>
        <taxon>Acari</taxon>
        <taxon>Acariformes</taxon>
        <taxon>Trombidiformes</taxon>
        <taxon>Prostigmata</taxon>
        <taxon>Eleutherengona</taxon>
        <taxon>Raphignathae</taxon>
        <taxon>Tetranychoidea</taxon>
        <taxon>Tetranychidae</taxon>
        <taxon>Tetranychus</taxon>
    </lineage>
</organism>
<dbReference type="AlphaFoldDB" id="T1K7Y2"/>
<evidence type="ECO:0000313" key="2">
    <source>
        <dbReference type="Proteomes" id="UP000015104"/>
    </source>
</evidence>
<dbReference type="HOGENOM" id="CLU_3392794_0_0_1"/>
<dbReference type="EMBL" id="CAEY01001814">
    <property type="status" value="NOT_ANNOTATED_CDS"/>
    <property type="molecule type" value="Genomic_DNA"/>
</dbReference>
<keyword evidence="2" id="KW-1185">Reference proteome</keyword>
<proteinExistence type="predicted"/>
<sequence length="32" mass="3998">MFRTIWLEFFRSWLHCAVQLKLWSNDPIIFAK</sequence>
<accession>T1K7Y2</accession>
<name>T1K7Y2_TETUR</name>